<sequence>TSGRDCYRGVAENSIYVADGMRGRGVGKTLLRTQVIAADGAGIWTLQTSIFPENRASIALHHSAGFRTVGVRERIAQLDGVWRDTVFLERRSATTT</sequence>
<dbReference type="RefSeq" id="WP_317769588.1">
    <property type="nucleotide sequence ID" value="NZ_JAWLUP010000415.1"/>
</dbReference>
<dbReference type="AlphaFoldDB" id="A0AAE4V7J0"/>
<feature type="non-terminal residue" evidence="2">
    <location>
        <position position="1"/>
    </location>
</feature>
<dbReference type="Proteomes" id="UP001185863">
    <property type="component" value="Unassembled WGS sequence"/>
</dbReference>
<organism evidence="2 3">
    <name type="scientific">Rhodococcus oxybenzonivorans</name>
    <dbReference type="NCBI Taxonomy" id="1990687"/>
    <lineage>
        <taxon>Bacteria</taxon>
        <taxon>Bacillati</taxon>
        <taxon>Actinomycetota</taxon>
        <taxon>Actinomycetes</taxon>
        <taxon>Mycobacteriales</taxon>
        <taxon>Nocardiaceae</taxon>
        <taxon>Rhodococcus</taxon>
    </lineage>
</organism>
<dbReference type="InterPro" id="IPR016181">
    <property type="entry name" value="Acyl_CoA_acyltransferase"/>
</dbReference>
<evidence type="ECO:0000313" key="2">
    <source>
        <dbReference type="EMBL" id="MDV7269238.1"/>
    </source>
</evidence>
<dbReference type="SUPFAM" id="SSF55729">
    <property type="entry name" value="Acyl-CoA N-acyltransferases (Nat)"/>
    <property type="match status" value="1"/>
</dbReference>
<reference evidence="2" key="1">
    <citation type="submission" date="2023-10" db="EMBL/GenBank/DDBJ databases">
        <title>Development of a sustainable strategy for remediation of hydrocarbon-contaminated territories based on the waste exchange concept.</title>
        <authorList>
            <person name="Krivoruchko A."/>
        </authorList>
    </citation>
    <scope>NUCLEOTIDE SEQUENCE</scope>
    <source>
        <strain evidence="2">IEGM 68</strain>
    </source>
</reference>
<evidence type="ECO:0000259" key="1">
    <source>
        <dbReference type="PROSITE" id="PS51186"/>
    </source>
</evidence>
<dbReference type="GO" id="GO:0016747">
    <property type="term" value="F:acyltransferase activity, transferring groups other than amino-acyl groups"/>
    <property type="evidence" value="ECO:0007669"/>
    <property type="project" value="InterPro"/>
</dbReference>
<dbReference type="EMBL" id="JAWLUP010000415">
    <property type="protein sequence ID" value="MDV7269238.1"/>
    <property type="molecule type" value="Genomic_DNA"/>
</dbReference>
<protein>
    <submittedName>
        <fullName evidence="2">N-acetyltransferase family protein</fullName>
    </submittedName>
</protein>
<accession>A0AAE4V7J0</accession>
<gene>
    <name evidence="2" type="ORF">R4315_32490</name>
</gene>
<dbReference type="PROSITE" id="PS51186">
    <property type="entry name" value="GNAT"/>
    <property type="match status" value="1"/>
</dbReference>
<dbReference type="Gene3D" id="3.40.630.30">
    <property type="match status" value="1"/>
</dbReference>
<name>A0AAE4V7J0_9NOCA</name>
<dbReference type="Pfam" id="PF00583">
    <property type="entry name" value="Acetyltransf_1"/>
    <property type="match status" value="1"/>
</dbReference>
<comment type="caution">
    <text evidence="2">The sequence shown here is derived from an EMBL/GenBank/DDBJ whole genome shotgun (WGS) entry which is preliminary data.</text>
</comment>
<evidence type="ECO:0000313" key="3">
    <source>
        <dbReference type="Proteomes" id="UP001185863"/>
    </source>
</evidence>
<proteinExistence type="predicted"/>
<feature type="domain" description="N-acetyltransferase" evidence="1">
    <location>
        <begin position="1"/>
        <end position="89"/>
    </location>
</feature>
<dbReference type="InterPro" id="IPR000182">
    <property type="entry name" value="GNAT_dom"/>
</dbReference>